<dbReference type="Proteomes" id="UP000053890">
    <property type="component" value="Unassembled WGS sequence"/>
</dbReference>
<name>A0A0P9ELS8_RHOGW</name>
<accession>A0A0P9ELS8</accession>
<sequence>MQPAREGLALSLSRLLADKMARNSFAPSVQDSSASVAQQRYDEPARPAWLVQRCPTATMAQLDADGGCFCGKLDQGASLCDGNGLNDRRAVCIEDLRDDDERDAAILERLVEEGYKVDDWPAAREGDGDEFREGFEREVPPCPVGYARVGGDDGALPVCQHTRSPYSCGREQRNCFSRPGILQAQCTDDGECEILVCKEGWRFHFDASGAAGGSSASSCVPGKPLFYSPAT</sequence>
<protein>
    <submittedName>
        <fullName evidence="1">Uncharacterized protein</fullName>
    </submittedName>
</protein>
<gene>
    <name evidence="1" type="ORF">RHOBADRAFT_55410</name>
</gene>
<proteinExistence type="predicted"/>
<reference evidence="1 2" key="1">
    <citation type="journal article" date="2015" name="Front. Microbiol.">
        <title>Genome sequence of the plant growth promoting endophytic yeast Rhodotorula graminis WP1.</title>
        <authorList>
            <person name="Firrincieli A."/>
            <person name="Otillar R."/>
            <person name="Salamov A."/>
            <person name="Schmutz J."/>
            <person name="Khan Z."/>
            <person name="Redman R.S."/>
            <person name="Fleck N.D."/>
            <person name="Lindquist E."/>
            <person name="Grigoriev I.V."/>
            <person name="Doty S.L."/>
        </authorList>
    </citation>
    <scope>NUCLEOTIDE SEQUENCE [LARGE SCALE GENOMIC DNA]</scope>
    <source>
        <strain evidence="1 2">WP1</strain>
    </source>
</reference>
<keyword evidence="2" id="KW-1185">Reference proteome</keyword>
<evidence type="ECO:0000313" key="1">
    <source>
        <dbReference type="EMBL" id="KPV72711.1"/>
    </source>
</evidence>
<dbReference type="OrthoDB" id="2524143at2759"/>
<organism evidence="1 2">
    <name type="scientific">Rhodotorula graminis (strain WP1)</name>
    <dbReference type="NCBI Taxonomy" id="578459"/>
    <lineage>
        <taxon>Eukaryota</taxon>
        <taxon>Fungi</taxon>
        <taxon>Dikarya</taxon>
        <taxon>Basidiomycota</taxon>
        <taxon>Pucciniomycotina</taxon>
        <taxon>Microbotryomycetes</taxon>
        <taxon>Sporidiobolales</taxon>
        <taxon>Sporidiobolaceae</taxon>
        <taxon>Rhodotorula</taxon>
    </lineage>
</organism>
<dbReference type="AlphaFoldDB" id="A0A0P9ELS8"/>
<dbReference type="GeneID" id="28978279"/>
<dbReference type="RefSeq" id="XP_018268760.1">
    <property type="nucleotide sequence ID" value="XM_018417831.1"/>
</dbReference>
<dbReference type="EMBL" id="KQ474085">
    <property type="protein sequence ID" value="KPV72711.1"/>
    <property type="molecule type" value="Genomic_DNA"/>
</dbReference>
<evidence type="ECO:0000313" key="2">
    <source>
        <dbReference type="Proteomes" id="UP000053890"/>
    </source>
</evidence>